<protein>
    <recommendedName>
        <fullName evidence="4">DUF2393 domain-containing protein</fullName>
    </recommendedName>
</protein>
<gene>
    <name evidence="2" type="ORF">FSB75_17395</name>
</gene>
<keyword evidence="3" id="KW-1185">Reference proteome</keyword>
<evidence type="ECO:0000256" key="1">
    <source>
        <dbReference type="SAM" id="SignalP"/>
    </source>
</evidence>
<sequence length="173" mass="19861">MTIKIVPLLLLLCNVALSQEVKIIKTGEGKISGQSAVNYYSVSIYNNTDKPICVPVSNYFSYRMNTNDTLELGGVYSEKDSIIVVSLFWSKKDLEIDPQQMPGYPVVINPRTYLLTNILFHRSSNIKGAYFEFKYSFGPNLDYQKISSSYNAEPKFRWMKTLKFIEDRLSIQL</sequence>
<reference evidence="2 3" key="1">
    <citation type="journal article" date="2015" name="Int. J. Syst. Evol. Microbiol.">
        <title>Flavisolibacter ginsenosidimutans sp. nov., with ginsenoside-converting activity isolated from soil used for cultivating ginseng.</title>
        <authorList>
            <person name="Zhao Y."/>
            <person name="Liu Q."/>
            <person name="Kang M.S."/>
            <person name="Jin F."/>
            <person name="Yu H."/>
            <person name="Im W.T."/>
        </authorList>
    </citation>
    <scope>NUCLEOTIDE SEQUENCE [LARGE SCALE GENOMIC DNA]</scope>
    <source>
        <strain evidence="2 3">Gsoil 636</strain>
    </source>
</reference>
<name>A0A5B8ULP9_9BACT</name>
<dbReference type="RefSeq" id="WP_146790099.1">
    <property type="nucleotide sequence ID" value="NZ_BAABIO010000003.1"/>
</dbReference>
<evidence type="ECO:0008006" key="4">
    <source>
        <dbReference type="Google" id="ProtNLM"/>
    </source>
</evidence>
<accession>A0A5B8ULP9</accession>
<feature type="signal peptide" evidence="1">
    <location>
        <begin position="1"/>
        <end position="18"/>
    </location>
</feature>
<evidence type="ECO:0000313" key="3">
    <source>
        <dbReference type="Proteomes" id="UP000321204"/>
    </source>
</evidence>
<dbReference type="AlphaFoldDB" id="A0A5B8ULP9"/>
<proteinExistence type="predicted"/>
<keyword evidence="1" id="KW-0732">Signal</keyword>
<dbReference type="Proteomes" id="UP000321204">
    <property type="component" value="Chromosome"/>
</dbReference>
<dbReference type="KEGG" id="fgg:FSB75_17395"/>
<dbReference type="EMBL" id="CP042433">
    <property type="protein sequence ID" value="QEC57604.1"/>
    <property type="molecule type" value="Genomic_DNA"/>
</dbReference>
<feature type="chain" id="PRO_5023145273" description="DUF2393 domain-containing protein" evidence="1">
    <location>
        <begin position="19"/>
        <end position="173"/>
    </location>
</feature>
<evidence type="ECO:0000313" key="2">
    <source>
        <dbReference type="EMBL" id="QEC57604.1"/>
    </source>
</evidence>
<organism evidence="2 3">
    <name type="scientific">Flavisolibacter ginsenosidimutans</name>
    <dbReference type="NCBI Taxonomy" id="661481"/>
    <lineage>
        <taxon>Bacteria</taxon>
        <taxon>Pseudomonadati</taxon>
        <taxon>Bacteroidota</taxon>
        <taxon>Chitinophagia</taxon>
        <taxon>Chitinophagales</taxon>
        <taxon>Chitinophagaceae</taxon>
        <taxon>Flavisolibacter</taxon>
    </lineage>
</organism>